<dbReference type="InterPro" id="IPR056855">
    <property type="entry name" value="ATP-grasp_IQCH"/>
</dbReference>
<evidence type="ECO:0000256" key="1">
    <source>
        <dbReference type="SAM" id="MobiDB-lite"/>
    </source>
</evidence>
<comment type="caution">
    <text evidence="3">The sequence shown here is derived from an EMBL/GenBank/DDBJ whole genome shotgun (WGS) entry which is preliminary data.</text>
</comment>
<dbReference type="PANTHER" id="PTHR14465">
    <property type="entry name" value="IQ DOMAIN-CONTAINING PROTEIN H"/>
    <property type="match status" value="1"/>
</dbReference>
<feature type="compositionally biased region" description="Low complexity" evidence="1">
    <location>
        <begin position="154"/>
        <end position="168"/>
    </location>
</feature>
<dbReference type="Proteomes" id="UP001430356">
    <property type="component" value="Unassembled WGS sequence"/>
</dbReference>
<dbReference type="PROSITE" id="PS50096">
    <property type="entry name" value="IQ"/>
    <property type="match status" value="1"/>
</dbReference>
<dbReference type="EMBL" id="JAECZO010000114">
    <property type="protein sequence ID" value="KAK7197657.1"/>
    <property type="molecule type" value="Genomic_DNA"/>
</dbReference>
<dbReference type="AlphaFoldDB" id="A0AAW0ETP8"/>
<keyword evidence="4" id="KW-1185">Reference proteome</keyword>
<proteinExistence type="predicted"/>
<reference evidence="3 4" key="1">
    <citation type="journal article" date="2021" name="MBio">
        <title>A New Model Trypanosomatid, Novymonas esmeraldas: Genomic Perception of Its 'Candidatus Pandoraea novymonadis' Endosymbiont.</title>
        <authorList>
            <person name="Zakharova A."/>
            <person name="Saura A."/>
            <person name="Butenko A."/>
            <person name="Podesvova L."/>
            <person name="Warmusova S."/>
            <person name="Kostygov A.Y."/>
            <person name="Nenarokova A."/>
            <person name="Lukes J."/>
            <person name="Opperdoes F.R."/>
            <person name="Yurchenko V."/>
        </authorList>
    </citation>
    <scope>NUCLEOTIDE SEQUENCE [LARGE SCALE GENOMIC DNA]</scope>
    <source>
        <strain evidence="3 4">E262AT.01</strain>
    </source>
</reference>
<dbReference type="SUPFAM" id="SSF52540">
    <property type="entry name" value="P-loop containing nucleoside triphosphate hydrolases"/>
    <property type="match status" value="1"/>
</dbReference>
<dbReference type="SMART" id="SM00015">
    <property type="entry name" value="IQ"/>
    <property type="match status" value="2"/>
</dbReference>
<dbReference type="InterPro" id="IPR027417">
    <property type="entry name" value="P-loop_NTPase"/>
</dbReference>
<evidence type="ECO:0000313" key="4">
    <source>
        <dbReference type="Proteomes" id="UP001430356"/>
    </source>
</evidence>
<accession>A0AAW0ETP8</accession>
<feature type="region of interest" description="Disordered" evidence="1">
    <location>
        <begin position="1"/>
        <end position="35"/>
    </location>
</feature>
<protein>
    <recommendedName>
        <fullName evidence="2">IQCH-like ATP-grasp domain-containing protein</fullName>
    </recommendedName>
</protein>
<feature type="domain" description="IQCH-like ATP-grasp" evidence="2">
    <location>
        <begin position="525"/>
        <end position="737"/>
    </location>
</feature>
<feature type="region of interest" description="Disordered" evidence="1">
    <location>
        <begin position="154"/>
        <end position="187"/>
    </location>
</feature>
<organism evidence="3 4">
    <name type="scientific">Novymonas esmeraldas</name>
    <dbReference type="NCBI Taxonomy" id="1808958"/>
    <lineage>
        <taxon>Eukaryota</taxon>
        <taxon>Discoba</taxon>
        <taxon>Euglenozoa</taxon>
        <taxon>Kinetoplastea</taxon>
        <taxon>Metakinetoplastina</taxon>
        <taxon>Trypanosomatida</taxon>
        <taxon>Trypanosomatidae</taxon>
        <taxon>Novymonas</taxon>
    </lineage>
</organism>
<sequence length="915" mass="99313">MDAPDAYSSRVSPSSTRLPVLLKRGGPPRTGAARTVPGARARSTGLLGLLESGAVGADVDLEPLLTTDGPMRSQRVQLHNAADKRHRRPLVMTETSGFHFVREVKLDMSEISKIPAALNLSELKSWEVAQAQEKRARRSPAPAAAAAAAAGAAASASPPLLPPSASGRDTTTSSAAVDKSGATGPLREDTRTYTELLDWYSMHEFIIRKGVALRNTPEFASFKRHYMSSWGEVECLIEVLEDMLRSYGVELVYVDGKRLAQLASYQAPDLVSATEMVECITNAEEVLPLLMDPSRPYHYGPKRHHVAATKIQATWRMYRQRIAYIHLLIATRAAIAIQRQWAMYRAHCLTRRTIRSIRETRLAQWQLTMEEFKVAWPRIEDGRRTIVHLPSLSYPTYQSKKVPFYEAMQLGQLTRLSALVDPRVHIVFVVPVKPEVEIQQYFMTLLTESGVANVSGRLTFVVPENAQRLPCGMSLTRMVLLSPRLLKLLSALCTGKPAYIVPGVVGAEELTLAAQLNVPLLSSEPRLVQAYGSKSGCRRLLDAADVLTPPGAVQLRSRVDLLHALTGLILEHRDVQRWLVKLENEFGSRGHAYLDVSRLRSMQGGGGAASGPSASAALFRELEAHGSQRMRLLHPSIYASWEAYLTMLDAVGGCVEAVLPGLSSAVTANLFVAPSGAVRVESVAEPLLAPALTAMGSLFPYRSSMPYAAVRDAALSVGNAAYRKRIIGYLSVDFIVTSEAAAPSAGGEDSGGGGGAVATAAPPRLWGVDIDFGLTTQASAHALAAVFSGCVWDERDGACVNPATGKPLVYVYSGVLHNPYLSAIRHSSFFSLCRNRGLTYDCVRQAGLVFHFINVLLCNCLGVLSVGAEVAPVVQRLTEFQAVLNMELPARGQHSSDSNCVYFSSLVRQLSQLLA</sequence>
<dbReference type="InterPro" id="IPR000048">
    <property type="entry name" value="IQ_motif_EF-hand-BS"/>
</dbReference>
<name>A0AAW0ETP8_9TRYP</name>
<evidence type="ECO:0000259" key="2">
    <source>
        <dbReference type="Pfam" id="PF24923"/>
    </source>
</evidence>
<dbReference type="Pfam" id="PF24923">
    <property type="entry name" value="ATP-grasp_IQCH"/>
    <property type="match status" value="1"/>
</dbReference>
<dbReference type="PANTHER" id="PTHR14465:SF0">
    <property type="entry name" value="IQ DOMAIN-CONTAINING PROTEIN H"/>
    <property type="match status" value="1"/>
</dbReference>
<dbReference type="InterPro" id="IPR038752">
    <property type="entry name" value="IQCH"/>
</dbReference>
<gene>
    <name evidence="3" type="ORF">NESM_000717200</name>
</gene>
<evidence type="ECO:0000313" key="3">
    <source>
        <dbReference type="EMBL" id="KAK7197657.1"/>
    </source>
</evidence>